<organism evidence="2 3">
    <name type="scientific">Paenibacillus pectinilyticus</name>
    <dbReference type="NCBI Taxonomy" id="512399"/>
    <lineage>
        <taxon>Bacteria</taxon>
        <taxon>Bacillati</taxon>
        <taxon>Bacillota</taxon>
        <taxon>Bacilli</taxon>
        <taxon>Bacillales</taxon>
        <taxon>Paenibacillaceae</taxon>
        <taxon>Paenibacillus</taxon>
    </lineage>
</organism>
<evidence type="ECO:0008006" key="4">
    <source>
        <dbReference type="Google" id="ProtNLM"/>
    </source>
</evidence>
<keyword evidence="1" id="KW-0732">Signal</keyword>
<gene>
    <name evidence="2" type="ORF">A8709_02630</name>
</gene>
<dbReference type="RefSeq" id="WP_065851117.1">
    <property type="nucleotide sequence ID" value="NZ_LYPC01000011.1"/>
</dbReference>
<dbReference type="EMBL" id="LYPC01000011">
    <property type="protein sequence ID" value="OCT16345.1"/>
    <property type="molecule type" value="Genomic_DNA"/>
</dbReference>
<evidence type="ECO:0000313" key="2">
    <source>
        <dbReference type="EMBL" id="OCT16345.1"/>
    </source>
</evidence>
<proteinExistence type="predicted"/>
<dbReference type="OrthoDB" id="2502916at2"/>
<dbReference type="SUPFAM" id="SSF117074">
    <property type="entry name" value="Hypothetical protein PA1324"/>
    <property type="match status" value="1"/>
</dbReference>
<keyword evidence="3" id="KW-1185">Reference proteome</keyword>
<comment type="caution">
    <text evidence="2">The sequence shown here is derived from an EMBL/GenBank/DDBJ whole genome shotgun (WGS) entry which is preliminary data.</text>
</comment>
<dbReference type="AlphaFoldDB" id="A0A1C1A706"/>
<dbReference type="STRING" id="512399.A8709_02630"/>
<evidence type="ECO:0000256" key="1">
    <source>
        <dbReference type="SAM" id="SignalP"/>
    </source>
</evidence>
<dbReference type="Proteomes" id="UP000093309">
    <property type="component" value="Unassembled WGS sequence"/>
</dbReference>
<evidence type="ECO:0000313" key="3">
    <source>
        <dbReference type="Proteomes" id="UP000093309"/>
    </source>
</evidence>
<protein>
    <recommendedName>
        <fullName evidence="4">DUF4397 domain-containing protein</fullName>
    </recommendedName>
</protein>
<feature type="signal peptide" evidence="1">
    <location>
        <begin position="1"/>
        <end position="29"/>
    </location>
</feature>
<sequence length="576" mass="61132">MILKLKKVIVSSILAALVIFGAVAPMASATSGSTRVDGYAPSFGVYPDSNAGSIHVYNIDSDTSKVVLYNANGVESGSAVNSNPVVNNQITTGQNLLEVEFKNLTPGLYTVAEFSGTVKSAASSQITLGLKHPESTFNWDATTLGTVHVTNLTPGAVVSLLDYYTNALLLPTSIADSNGKAEFVGVPNGTWYIVKQEFTALNNTQLTANSNSRKFLSKNNLPSMQIETNAQGDVAVSNAVPNAELRLYHVSINTTDNSTVTSDVYLSAIVPSSGTFTFPAAATIVSRYRVVEMDSNGGDRSNSFSVEPHAPTLALSSTGTGVVITGALPNANINIYNNSVNYSNSGTADANGTLTFDQVPAGVYTAAQASPFNACAYGDISNAVTVQKWMTRHLYTGWNTLSVPFALKTATLQAILGNQYASLDKAYAYDNKSGQWVGLTPENQGTYLSQPQTALFVNIKASSNDVVATFVATEGVNPPSVLHLTTGWNLVGPSLLNIWSSPRDFLTGNSSDVIPMLISPNGQGFVYNKNNNNGEVVNTLGYWVYAKSDANLIGQISTGTVNDASNYDINTWQINY</sequence>
<feature type="chain" id="PRO_5008650016" description="DUF4397 domain-containing protein" evidence="1">
    <location>
        <begin position="30"/>
        <end position="576"/>
    </location>
</feature>
<name>A0A1C1A706_9BACL</name>
<accession>A0A1C1A706</accession>
<reference evidence="3" key="1">
    <citation type="submission" date="2016-05" db="EMBL/GenBank/DDBJ databases">
        <title>Paenibacillus oryzae. sp. nov., isolated from the rice root.</title>
        <authorList>
            <person name="Zhang J."/>
            <person name="Zhang X."/>
        </authorList>
    </citation>
    <scope>NUCLEOTIDE SEQUENCE [LARGE SCALE GENOMIC DNA]</scope>
    <source>
        <strain evidence="3">KCTC13222</strain>
    </source>
</reference>